<keyword evidence="2" id="KW-0119">Carbohydrate metabolism</keyword>
<feature type="chain" id="PRO_5011775912" evidence="3">
    <location>
        <begin position="27"/>
        <end position="375"/>
    </location>
</feature>
<evidence type="ECO:0000256" key="1">
    <source>
        <dbReference type="ARBA" id="ARBA00005564"/>
    </source>
</evidence>
<name>A0A1G8YGG0_9FLAO</name>
<dbReference type="InterPro" id="IPR011048">
    <property type="entry name" value="Haem_d1_sf"/>
</dbReference>
<dbReference type="GO" id="GO:0005829">
    <property type="term" value="C:cytosol"/>
    <property type="evidence" value="ECO:0007669"/>
    <property type="project" value="TreeGrafter"/>
</dbReference>
<dbReference type="SUPFAM" id="SSF51004">
    <property type="entry name" value="C-terminal (heme d1) domain of cytochrome cd1-nitrite reductase"/>
    <property type="match status" value="1"/>
</dbReference>
<dbReference type="InterPro" id="IPR015943">
    <property type="entry name" value="WD40/YVTN_repeat-like_dom_sf"/>
</dbReference>
<protein>
    <submittedName>
        <fullName evidence="4">6-phosphogluconolactonase</fullName>
    </submittedName>
</protein>
<dbReference type="Gene3D" id="2.130.10.10">
    <property type="entry name" value="YVTN repeat-like/Quinoprotein amine dehydrogenase"/>
    <property type="match status" value="1"/>
</dbReference>
<dbReference type="STRING" id="1128970.SAMN04487935_2320"/>
<evidence type="ECO:0000256" key="2">
    <source>
        <dbReference type="ARBA" id="ARBA00022526"/>
    </source>
</evidence>
<organism evidence="4 5">
    <name type="scientific">Flavobacterium noncentrifugens</name>
    <dbReference type="NCBI Taxonomy" id="1128970"/>
    <lineage>
        <taxon>Bacteria</taxon>
        <taxon>Pseudomonadati</taxon>
        <taxon>Bacteroidota</taxon>
        <taxon>Flavobacteriia</taxon>
        <taxon>Flavobacteriales</taxon>
        <taxon>Flavobacteriaceae</taxon>
        <taxon>Flavobacterium</taxon>
    </lineage>
</organism>
<dbReference type="Proteomes" id="UP000199580">
    <property type="component" value="Unassembled WGS sequence"/>
</dbReference>
<dbReference type="FunFam" id="2.130.10.10:FF:000306">
    <property type="entry name" value="3-carboxymuconate cyclase"/>
    <property type="match status" value="1"/>
</dbReference>
<evidence type="ECO:0000313" key="4">
    <source>
        <dbReference type="EMBL" id="SDK01826.1"/>
    </source>
</evidence>
<comment type="similarity">
    <text evidence="1">Belongs to the cycloisomerase 2 family.</text>
</comment>
<feature type="signal peptide" evidence="3">
    <location>
        <begin position="1"/>
        <end position="26"/>
    </location>
</feature>
<keyword evidence="2" id="KW-0313">Glucose metabolism</keyword>
<dbReference type="PANTHER" id="PTHR30344:SF1">
    <property type="entry name" value="6-PHOSPHOGLUCONOLACTONASE"/>
    <property type="match status" value="1"/>
</dbReference>
<accession>A0A1G8YGG0</accession>
<keyword evidence="3" id="KW-0732">Signal</keyword>
<proteinExistence type="inferred from homology"/>
<evidence type="ECO:0000256" key="3">
    <source>
        <dbReference type="SAM" id="SignalP"/>
    </source>
</evidence>
<gene>
    <name evidence="4" type="ORF">SAMN04487935_2320</name>
</gene>
<dbReference type="Pfam" id="PF10282">
    <property type="entry name" value="Lactonase"/>
    <property type="match status" value="1"/>
</dbReference>
<dbReference type="EMBL" id="FNEZ01000003">
    <property type="protein sequence ID" value="SDK01826.1"/>
    <property type="molecule type" value="Genomic_DNA"/>
</dbReference>
<dbReference type="GO" id="GO:0006006">
    <property type="term" value="P:glucose metabolic process"/>
    <property type="evidence" value="ECO:0007669"/>
    <property type="project" value="UniProtKB-KW"/>
</dbReference>
<reference evidence="4 5" key="1">
    <citation type="submission" date="2016-10" db="EMBL/GenBank/DDBJ databases">
        <authorList>
            <person name="de Groot N.N."/>
        </authorList>
    </citation>
    <scope>NUCLEOTIDE SEQUENCE [LARGE SCALE GENOMIC DNA]</scope>
    <source>
        <strain evidence="4 5">CGMCC 1.10076</strain>
    </source>
</reference>
<evidence type="ECO:0000313" key="5">
    <source>
        <dbReference type="Proteomes" id="UP000199580"/>
    </source>
</evidence>
<dbReference type="AlphaFoldDB" id="A0A1G8YGG0"/>
<sequence length="375" mass="41283">MAKMIFMKKLLSVAALLFFLQNFAQANMDLLVGTYTHSCDSKGIYVYDFNTETAAFKLKNNTDKAISPSYLTVSPDDKFVYSVNESGKESTISSFKFQPKSGRLDLLNKQSSEGADPCYIINADQNVISANYSGGTISIFKKNPDGSLAKAAQVIKHEGSSINKQRQESAHVHMVQFSPDKKFVLANDLGTDRIYLYQYNPASTNEILKFKDTIAIKTGSGPRHLIFSPDGKFIYLLQELDGTITVFDYFNGKLQRIQEATLAQNGFKGQNGGAAIKISNDGKFVYATNRGEANTISLFEVNAKGKLVHKKTISTGGKNPRDFTIVPGGKFVLVAHQDSNDIIIFNRNQATGELTNSGKKIELCSPVNLIFTKAE</sequence>
<dbReference type="InterPro" id="IPR019405">
    <property type="entry name" value="Lactonase_7-beta_prop"/>
</dbReference>
<dbReference type="InterPro" id="IPR050282">
    <property type="entry name" value="Cycloisomerase_2"/>
</dbReference>
<dbReference type="PANTHER" id="PTHR30344">
    <property type="entry name" value="6-PHOSPHOGLUCONOLACTONASE-RELATED"/>
    <property type="match status" value="1"/>
</dbReference>
<dbReference type="GO" id="GO:0017057">
    <property type="term" value="F:6-phosphogluconolactonase activity"/>
    <property type="evidence" value="ECO:0007669"/>
    <property type="project" value="TreeGrafter"/>
</dbReference>
<keyword evidence="5" id="KW-1185">Reference proteome</keyword>